<dbReference type="KEGG" id="xla:108710807"/>
<name>A0A8J0UHE8_XENLA</name>
<dbReference type="RefSeq" id="XP_041441959.1">
    <property type="nucleotide sequence ID" value="XM_041586025.1"/>
</dbReference>
<dbReference type="RefSeq" id="XP_018107459.1">
    <property type="nucleotide sequence ID" value="XM_018251970.2"/>
</dbReference>
<dbReference type="AlphaFoldDB" id="A0A8J0UHE8"/>
<sequence>MLGDLSAFMDIGVFLCPKENESDGCVNISCTCFHMHPRYINGLFLPSNSNVIDNHVYHKREEICKDFKYLAFSQGDMWIPIYPPLVVTLNASEDDDESDEVENKNENEDYVEPRVKTTEEIEEEKALSNICWQAGQYFQVNNSYETPLPNFMDRRDQMHVKASKDPQEDGDFTLLKGYISDKDLSMYLTNEKQHND</sequence>
<dbReference type="Proteomes" id="UP000186698">
    <property type="component" value="Chromosome 3L"/>
</dbReference>
<evidence type="ECO:0000313" key="2">
    <source>
        <dbReference type="RefSeq" id="XP_018107459.1"/>
    </source>
</evidence>
<keyword evidence="1" id="KW-1185">Reference proteome</keyword>
<dbReference type="OrthoDB" id="5395350at2759"/>
<evidence type="ECO:0000313" key="3">
    <source>
        <dbReference type="RefSeq" id="XP_041441959.1"/>
    </source>
</evidence>
<protein>
    <submittedName>
        <fullName evidence="2">Uncharacterized protein C12orf50 homolog isoform X1</fullName>
    </submittedName>
</protein>
<proteinExistence type="predicted"/>
<gene>
    <name evidence="2 3" type="primary">LOC108710807</name>
</gene>
<accession>A0A8J0UHE8</accession>
<organism evidence="2">
    <name type="scientific">Xenopus laevis</name>
    <name type="common">African clawed frog</name>
    <dbReference type="NCBI Taxonomy" id="8355"/>
    <lineage>
        <taxon>Eukaryota</taxon>
        <taxon>Metazoa</taxon>
        <taxon>Chordata</taxon>
        <taxon>Craniata</taxon>
        <taxon>Vertebrata</taxon>
        <taxon>Euteleostomi</taxon>
        <taxon>Amphibia</taxon>
        <taxon>Batrachia</taxon>
        <taxon>Anura</taxon>
        <taxon>Pipoidea</taxon>
        <taxon>Pipidae</taxon>
        <taxon>Xenopodinae</taxon>
        <taxon>Xenopus</taxon>
        <taxon>Xenopus</taxon>
    </lineage>
</organism>
<dbReference type="GeneID" id="108710807"/>
<evidence type="ECO:0000313" key="1">
    <source>
        <dbReference type="Proteomes" id="UP000186698"/>
    </source>
</evidence>
<dbReference type="InterPro" id="IPR040943">
    <property type="entry name" value="DUF5571"/>
</dbReference>
<reference evidence="2" key="1">
    <citation type="submission" date="2022-04" db="UniProtKB">
        <authorList>
            <consortium name="RefSeq"/>
        </authorList>
    </citation>
    <scope>IDENTIFICATION</scope>
    <source>
        <strain evidence="2 3">J_2021</strain>
        <tissue evidence="2 3">Erythrocytes</tissue>
    </source>
</reference>
<dbReference type="Pfam" id="PF17732">
    <property type="entry name" value="DUF5571"/>
    <property type="match status" value="1"/>
</dbReference>